<protein>
    <submittedName>
        <fullName evidence="2">Putative salp15</fullName>
    </submittedName>
</protein>
<keyword evidence="1" id="KW-0812">Transmembrane</keyword>
<keyword evidence="1" id="KW-0472">Membrane</keyword>
<keyword evidence="1" id="KW-1133">Transmembrane helix</keyword>
<reference evidence="2" key="1">
    <citation type="submission" date="2012-12" db="EMBL/GenBank/DDBJ databases">
        <title>Identification and characterization of a phenylalanine ammonia-lyase gene family in Isatis indigotica Fort.</title>
        <authorList>
            <person name="Liu Q."/>
            <person name="Chen J."/>
            <person name="Zhou X."/>
            <person name="Di P."/>
            <person name="Xiao Y."/>
            <person name="Xuan H."/>
            <person name="Zhang L."/>
            <person name="Chen W."/>
        </authorList>
    </citation>
    <scope>NUCLEOTIDE SEQUENCE</scope>
    <source>
        <tissue evidence="2">Salivary gland</tissue>
    </source>
</reference>
<accession>A0A0K8R3V1</accession>
<evidence type="ECO:0000256" key="1">
    <source>
        <dbReference type="SAM" id="Phobius"/>
    </source>
</evidence>
<proteinExistence type="evidence at transcript level"/>
<organism evidence="2">
    <name type="scientific">Ixodes ricinus</name>
    <name type="common">Common tick</name>
    <name type="synonym">Acarus ricinus</name>
    <dbReference type="NCBI Taxonomy" id="34613"/>
    <lineage>
        <taxon>Eukaryota</taxon>
        <taxon>Metazoa</taxon>
        <taxon>Ecdysozoa</taxon>
        <taxon>Arthropoda</taxon>
        <taxon>Chelicerata</taxon>
        <taxon>Arachnida</taxon>
        <taxon>Acari</taxon>
        <taxon>Parasitiformes</taxon>
        <taxon>Ixodida</taxon>
        <taxon>Ixodoidea</taxon>
        <taxon>Ixodidae</taxon>
        <taxon>Ixodinae</taxon>
        <taxon>Ixodes</taxon>
    </lineage>
</organism>
<dbReference type="AlphaFoldDB" id="A0A0K8R3V1"/>
<evidence type="ECO:0000313" key="2">
    <source>
        <dbReference type="EMBL" id="JAA65716.1"/>
    </source>
</evidence>
<sequence>MKNTGLLFFIMGTTRLIVAMFVLFAICKPTVTGVPIKNADNLAPACGTKIERLCKNDTLGTLQEVLVNPRMCSATCTYKPFSGQDTRYEGGVYVRYLNHEEVRLPDGMPCAFSAECNGGKCSCTFCDKNTSPQ</sequence>
<name>A0A0K8R3V1_IXORI</name>
<dbReference type="EMBL" id="GADI01008092">
    <property type="protein sequence ID" value="JAA65716.1"/>
    <property type="molecule type" value="mRNA"/>
</dbReference>
<feature type="transmembrane region" description="Helical" evidence="1">
    <location>
        <begin position="6"/>
        <end position="27"/>
    </location>
</feature>